<reference evidence="1" key="2">
    <citation type="journal article" date="2022" name="Sci. Total Environ.">
        <title>Prevalence, transmission, and molecular epidemiology of tet(X)-positive bacteria among humans, animals, and environmental niches in China: An epidemiological, and genomic-based study.</title>
        <authorList>
            <person name="Dong N."/>
            <person name="Zeng Y."/>
            <person name="Cai C."/>
            <person name="Sun C."/>
            <person name="Lu J."/>
            <person name="Liu C."/>
            <person name="Zhou H."/>
            <person name="Sun Q."/>
            <person name="Shu L."/>
            <person name="Wang H."/>
            <person name="Wang Y."/>
            <person name="Wang S."/>
            <person name="Wu C."/>
            <person name="Chan E.W."/>
            <person name="Chen G."/>
            <person name="Shen Z."/>
            <person name="Chen S."/>
            <person name="Zhang R."/>
        </authorList>
    </citation>
    <scope>NUCLEOTIDE SEQUENCE</scope>
    <source>
        <strain evidence="1">210</strain>
    </source>
</reference>
<dbReference type="AlphaFoldDB" id="A0AAW7DHL0"/>
<reference evidence="1" key="1">
    <citation type="submission" date="2020-06" db="EMBL/GenBank/DDBJ databases">
        <authorList>
            <person name="Dong N."/>
        </authorList>
    </citation>
    <scope>NUCLEOTIDE SEQUENCE</scope>
    <source>
        <strain evidence="1">210</strain>
    </source>
</reference>
<gene>
    <name evidence="1" type="ORF">HX095_09370</name>
</gene>
<evidence type="ECO:0000313" key="2">
    <source>
        <dbReference type="Proteomes" id="UP001173578"/>
    </source>
</evidence>
<accession>A0AAW7DHL0</accession>
<name>A0AAW7DHL0_9FLAO</name>
<sequence>MSKNRKPNVLSIDELEKMNTKQLLAYLHKLHTCEESFEKSDMINNPEIVDKKTIYYKQSDNWKQAYKNVKEILKTREHIH</sequence>
<organism evidence="1 2">
    <name type="scientific">Empedobacter falsenii</name>
    <dbReference type="NCBI Taxonomy" id="343874"/>
    <lineage>
        <taxon>Bacteria</taxon>
        <taxon>Pseudomonadati</taxon>
        <taxon>Bacteroidota</taxon>
        <taxon>Flavobacteriia</taxon>
        <taxon>Flavobacteriales</taxon>
        <taxon>Weeksellaceae</taxon>
        <taxon>Empedobacter</taxon>
    </lineage>
</organism>
<dbReference type="EMBL" id="JACALR010000004">
    <property type="protein sequence ID" value="MDM1551423.1"/>
    <property type="molecule type" value="Genomic_DNA"/>
</dbReference>
<comment type="caution">
    <text evidence="1">The sequence shown here is derived from an EMBL/GenBank/DDBJ whole genome shotgun (WGS) entry which is preliminary data.</text>
</comment>
<dbReference type="Proteomes" id="UP001173578">
    <property type="component" value="Unassembled WGS sequence"/>
</dbReference>
<evidence type="ECO:0000313" key="1">
    <source>
        <dbReference type="EMBL" id="MDM1551423.1"/>
    </source>
</evidence>
<proteinExistence type="predicted"/>
<dbReference type="RefSeq" id="WP_286485999.1">
    <property type="nucleotide sequence ID" value="NZ_JACALR010000004.1"/>
</dbReference>
<protein>
    <submittedName>
        <fullName evidence="1">Uncharacterized protein</fullName>
    </submittedName>
</protein>